<dbReference type="InterPro" id="IPR030386">
    <property type="entry name" value="G_GB1_RHD3_dom"/>
</dbReference>
<comment type="similarity">
    <text evidence="3">Belongs to the TRAFAC class dynamin-like GTPase superfamily. GB1/RHD3 GTPase family.</text>
</comment>
<reference evidence="6" key="1">
    <citation type="submission" date="2025-08" db="UniProtKB">
        <authorList>
            <consortium name="Ensembl"/>
        </authorList>
    </citation>
    <scope>IDENTIFICATION</scope>
</reference>
<feature type="domain" description="GB1/RHD3-type G" evidence="5">
    <location>
        <begin position="89"/>
        <end position="133"/>
    </location>
</feature>
<dbReference type="Pfam" id="PF02263">
    <property type="entry name" value="GBP"/>
    <property type="match status" value="1"/>
</dbReference>
<dbReference type="Ensembl" id="ENSMMNT00015001037.1">
    <property type="protein sequence ID" value="ENSMMNP00015000929.1"/>
    <property type="gene ID" value="ENSMMNG00015000751.1"/>
</dbReference>
<evidence type="ECO:0000313" key="6">
    <source>
        <dbReference type="Ensembl" id="ENSMMNP00015000929.1"/>
    </source>
</evidence>
<evidence type="ECO:0000256" key="3">
    <source>
        <dbReference type="PROSITE-ProRule" id="PRU01052"/>
    </source>
</evidence>
<evidence type="ECO:0000259" key="5">
    <source>
        <dbReference type="PROSITE" id="PS51715"/>
    </source>
</evidence>
<keyword evidence="2" id="KW-0342">GTP-binding</keyword>
<dbReference type="GO" id="GO:0005525">
    <property type="term" value="F:GTP binding"/>
    <property type="evidence" value="ECO:0007669"/>
    <property type="project" value="UniProtKB-KW"/>
</dbReference>
<dbReference type="InterPro" id="IPR027417">
    <property type="entry name" value="P-loop_NTPase"/>
</dbReference>
<dbReference type="GO" id="GO:0003924">
    <property type="term" value="F:GTPase activity"/>
    <property type="evidence" value="ECO:0007669"/>
    <property type="project" value="InterPro"/>
</dbReference>
<keyword evidence="1" id="KW-0547">Nucleotide-binding</keyword>
<sequence>MLRGQKKKKKKKGGGGGEAVRSNPNTWVNHVSSTTLLGENYEDDDLVNSDEVMKKPFPVQIVLAHEGDHNFELDEEALEQILLQEHIRDLHIVVVSVAGAFRKGKSFLLDFMLRCMYNKDSQMENNSLKRDCR</sequence>
<dbReference type="AlphaFoldDB" id="A0A8C6AHG2"/>
<evidence type="ECO:0000256" key="4">
    <source>
        <dbReference type="SAM" id="MobiDB-lite"/>
    </source>
</evidence>
<feature type="compositionally biased region" description="Basic residues" evidence="4">
    <location>
        <begin position="1"/>
        <end position="13"/>
    </location>
</feature>
<organism evidence="6 7">
    <name type="scientific">Monodon monoceros</name>
    <name type="common">Narwhal</name>
    <name type="synonym">Ceratodon monodon</name>
    <dbReference type="NCBI Taxonomy" id="40151"/>
    <lineage>
        <taxon>Eukaryota</taxon>
        <taxon>Metazoa</taxon>
        <taxon>Chordata</taxon>
        <taxon>Craniata</taxon>
        <taxon>Vertebrata</taxon>
        <taxon>Euteleostomi</taxon>
        <taxon>Mammalia</taxon>
        <taxon>Eutheria</taxon>
        <taxon>Laurasiatheria</taxon>
        <taxon>Artiodactyla</taxon>
        <taxon>Whippomorpha</taxon>
        <taxon>Cetacea</taxon>
        <taxon>Odontoceti</taxon>
        <taxon>Monodontidae</taxon>
        <taxon>Monodon</taxon>
    </lineage>
</organism>
<accession>A0A8C6AHG2</accession>
<dbReference type="PROSITE" id="PS51715">
    <property type="entry name" value="G_GB1_RHD3"/>
    <property type="match status" value="1"/>
</dbReference>
<dbReference type="SUPFAM" id="SSF52540">
    <property type="entry name" value="P-loop containing nucleoside triphosphate hydrolases"/>
    <property type="match status" value="1"/>
</dbReference>
<proteinExistence type="inferred from homology"/>
<dbReference type="InterPro" id="IPR015894">
    <property type="entry name" value="Guanylate-bd_N"/>
</dbReference>
<dbReference type="Gene3D" id="3.40.50.300">
    <property type="entry name" value="P-loop containing nucleotide triphosphate hydrolases"/>
    <property type="match status" value="1"/>
</dbReference>
<protein>
    <recommendedName>
        <fullName evidence="5">GB1/RHD3-type G domain-containing protein</fullName>
    </recommendedName>
</protein>
<evidence type="ECO:0000313" key="7">
    <source>
        <dbReference type="Proteomes" id="UP000694561"/>
    </source>
</evidence>
<dbReference type="PANTHER" id="PTHR10751">
    <property type="entry name" value="GUANYLATE BINDING PROTEIN"/>
    <property type="match status" value="1"/>
</dbReference>
<evidence type="ECO:0000256" key="1">
    <source>
        <dbReference type="ARBA" id="ARBA00022741"/>
    </source>
</evidence>
<reference evidence="6" key="2">
    <citation type="submission" date="2025-09" db="UniProtKB">
        <authorList>
            <consortium name="Ensembl"/>
        </authorList>
    </citation>
    <scope>IDENTIFICATION</scope>
</reference>
<feature type="region of interest" description="Disordered" evidence="4">
    <location>
        <begin position="1"/>
        <end position="27"/>
    </location>
</feature>
<keyword evidence="7" id="KW-1185">Reference proteome</keyword>
<evidence type="ECO:0000256" key="2">
    <source>
        <dbReference type="ARBA" id="ARBA00023134"/>
    </source>
</evidence>
<dbReference type="GeneTree" id="ENSGT00940000155710"/>
<dbReference type="Proteomes" id="UP000694561">
    <property type="component" value="Unplaced"/>
</dbReference>
<name>A0A8C6AHG2_MONMO</name>